<proteinExistence type="predicted"/>
<evidence type="ECO:0000313" key="2">
    <source>
        <dbReference type="EMBL" id="NPD92923.1"/>
    </source>
</evidence>
<gene>
    <name evidence="2" type="ORF">HPS56_11345</name>
</gene>
<comment type="caution">
    <text evidence="2">The sequence shown here is derived from an EMBL/GenBank/DDBJ whole genome shotgun (WGS) entry which is preliminary data.</text>
</comment>
<dbReference type="Proteomes" id="UP000714420">
    <property type="component" value="Unassembled WGS sequence"/>
</dbReference>
<evidence type="ECO:0000256" key="1">
    <source>
        <dbReference type="SAM" id="MobiDB-lite"/>
    </source>
</evidence>
<sequence>MVKIYVMNTCKDCTYIYEQVRGNSQYELIDIGEHVRNLKAFLKLRDREPQFDVMKRLGTIGIPCFVLEDGTVTFRPEEAGLKPRSGSDGSSCSIDGSGC</sequence>
<protein>
    <submittedName>
        <fullName evidence="2">Glutaredoxin-related protein</fullName>
    </submittedName>
</protein>
<organism evidence="2 3">
    <name type="scientific">Xylanibacter muris</name>
    <dbReference type="NCBI Taxonomy" id="2736290"/>
    <lineage>
        <taxon>Bacteria</taxon>
        <taxon>Pseudomonadati</taxon>
        <taxon>Bacteroidota</taxon>
        <taxon>Bacteroidia</taxon>
        <taxon>Bacteroidales</taxon>
        <taxon>Prevotellaceae</taxon>
        <taxon>Xylanibacter</taxon>
    </lineage>
</organism>
<reference evidence="2 3" key="1">
    <citation type="submission" date="2020-05" db="EMBL/GenBank/DDBJ databases">
        <title>Distinct polysaccharide utilization as determinants for interspecies competition between intestinal Prevotella spp.</title>
        <authorList>
            <person name="Galvez E.J.C."/>
            <person name="Iljazovic A."/>
            <person name="Strowig T."/>
        </authorList>
    </citation>
    <scope>NUCLEOTIDE SEQUENCE [LARGE SCALE GENOMIC DNA]</scope>
    <source>
        <strain evidence="2 3">PMUR</strain>
    </source>
</reference>
<accession>A0ABX2APM5</accession>
<dbReference type="EMBL" id="JABKKF010000012">
    <property type="protein sequence ID" value="NPD92923.1"/>
    <property type="molecule type" value="Genomic_DNA"/>
</dbReference>
<dbReference type="RefSeq" id="WP_172276596.1">
    <property type="nucleotide sequence ID" value="NZ_CASGMU010000012.1"/>
</dbReference>
<feature type="compositionally biased region" description="Low complexity" evidence="1">
    <location>
        <begin position="86"/>
        <end position="99"/>
    </location>
</feature>
<keyword evidence="3" id="KW-1185">Reference proteome</keyword>
<name>A0ABX2APM5_9BACT</name>
<evidence type="ECO:0000313" key="3">
    <source>
        <dbReference type="Proteomes" id="UP000714420"/>
    </source>
</evidence>
<feature type="region of interest" description="Disordered" evidence="1">
    <location>
        <begin position="77"/>
        <end position="99"/>
    </location>
</feature>